<name>A0A4Y2SYM1_ARAVE</name>
<accession>A0A4Y2SYM1</accession>
<comment type="caution">
    <text evidence="1">The sequence shown here is derived from an EMBL/GenBank/DDBJ whole genome shotgun (WGS) entry which is preliminary data.</text>
</comment>
<protein>
    <submittedName>
        <fullName evidence="1">Uncharacterized protein</fullName>
    </submittedName>
</protein>
<evidence type="ECO:0000313" key="2">
    <source>
        <dbReference type="Proteomes" id="UP000499080"/>
    </source>
</evidence>
<dbReference type="Proteomes" id="UP000499080">
    <property type="component" value="Unassembled WGS sequence"/>
</dbReference>
<reference evidence="1 2" key="1">
    <citation type="journal article" date="2019" name="Sci. Rep.">
        <title>Orb-weaving spider Araneus ventricosus genome elucidates the spidroin gene catalogue.</title>
        <authorList>
            <person name="Kono N."/>
            <person name="Nakamura H."/>
            <person name="Ohtoshi R."/>
            <person name="Moran D.A.P."/>
            <person name="Shinohara A."/>
            <person name="Yoshida Y."/>
            <person name="Fujiwara M."/>
            <person name="Mori M."/>
            <person name="Tomita M."/>
            <person name="Arakawa K."/>
        </authorList>
    </citation>
    <scope>NUCLEOTIDE SEQUENCE [LARGE SCALE GENOMIC DNA]</scope>
</reference>
<evidence type="ECO:0000313" key="1">
    <source>
        <dbReference type="EMBL" id="GBN92269.1"/>
    </source>
</evidence>
<organism evidence="1 2">
    <name type="scientific">Araneus ventricosus</name>
    <name type="common">Orbweaver spider</name>
    <name type="synonym">Epeira ventricosa</name>
    <dbReference type="NCBI Taxonomy" id="182803"/>
    <lineage>
        <taxon>Eukaryota</taxon>
        <taxon>Metazoa</taxon>
        <taxon>Ecdysozoa</taxon>
        <taxon>Arthropoda</taxon>
        <taxon>Chelicerata</taxon>
        <taxon>Arachnida</taxon>
        <taxon>Araneae</taxon>
        <taxon>Araneomorphae</taxon>
        <taxon>Entelegynae</taxon>
        <taxon>Araneoidea</taxon>
        <taxon>Araneidae</taxon>
        <taxon>Araneus</taxon>
    </lineage>
</organism>
<dbReference type="EMBL" id="BGPR01024288">
    <property type="protein sequence ID" value="GBN92269.1"/>
    <property type="molecule type" value="Genomic_DNA"/>
</dbReference>
<proteinExistence type="predicted"/>
<sequence length="94" mass="10656">MLISGTDEDGIPQPPTLIGVPQPSDAYTWLLKKIKSILIAKDILILFKLTELNLINVDFGTQIEGWNSQPHYSDWCSSAIRCLNHLVTWKIKSY</sequence>
<dbReference type="AlphaFoldDB" id="A0A4Y2SYM1"/>
<gene>
    <name evidence="1" type="ORF">AVEN_164167_1</name>
</gene>
<keyword evidence="2" id="KW-1185">Reference proteome</keyword>